<dbReference type="Proteomes" id="UP000027195">
    <property type="component" value="Unassembled WGS sequence"/>
</dbReference>
<dbReference type="HOGENOM" id="CLU_2468745_0_0_1"/>
<reference evidence="2" key="1">
    <citation type="journal article" date="2014" name="Proc. Natl. Acad. Sci. U.S.A.">
        <title>Extensive sampling of basidiomycete genomes demonstrates inadequacy of the white-rot/brown-rot paradigm for wood decay fungi.</title>
        <authorList>
            <person name="Riley R."/>
            <person name="Salamov A.A."/>
            <person name="Brown D.W."/>
            <person name="Nagy L.G."/>
            <person name="Floudas D."/>
            <person name="Held B.W."/>
            <person name="Levasseur A."/>
            <person name="Lombard V."/>
            <person name="Morin E."/>
            <person name="Otillar R."/>
            <person name="Lindquist E.A."/>
            <person name="Sun H."/>
            <person name="LaButti K.M."/>
            <person name="Schmutz J."/>
            <person name="Jabbour D."/>
            <person name="Luo H."/>
            <person name="Baker S.E."/>
            <person name="Pisabarro A.G."/>
            <person name="Walton J.D."/>
            <person name="Blanchette R.A."/>
            <person name="Henrissat B."/>
            <person name="Martin F."/>
            <person name="Cullen D."/>
            <person name="Hibbett D.S."/>
            <person name="Grigoriev I.V."/>
        </authorList>
    </citation>
    <scope>NUCLEOTIDE SEQUENCE [LARGE SCALE GENOMIC DNA]</scope>
    <source>
        <strain evidence="2">FD-172 SS1</strain>
    </source>
</reference>
<gene>
    <name evidence="1" type="ORF">BOTBODRAFT_31149</name>
</gene>
<evidence type="ECO:0000313" key="1">
    <source>
        <dbReference type="EMBL" id="KDQ16074.1"/>
    </source>
</evidence>
<proteinExistence type="predicted"/>
<name>A0A067MKJ2_BOTB1</name>
<organism evidence="1 2">
    <name type="scientific">Botryobasidium botryosum (strain FD-172 SS1)</name>
    <dbReference type="NCBI Taxonomy" id="930990"/>
    <lineage>
        <taxon>Eukaryota</taxon>
        <taxon>Fungi</taxon>
        <taxon>Dikarya</taxon>
        <taxon>Basidiomycota</taxon>
        <taxon>Agaricomycotina</taxon>
        <taxon>Agaricomycetes</taxon>
        <taxon>Cantharellales</taxon>
        <taxon>Botryobasidiaceae</taxon>
        <taxon>Botryobasidium</taxon>
    </lineage>
</organism>
<dbReference type="AlphaFoldDB" id="A0A067MKJ2"/>
<sequence length="88" mass="9895">MPAITLLSLSECDAPMFLEMLIVAPTGHLCPLLEALHLQESYVRQSLLVDIINSRRPQMMHVQITRCSGIDEYTASELRSLAKIGWVK</sequence>
<protein>
    <submittedName>
        <fullName evidence="1">Uncharacterized protein</fullName>
    </submittedName>
</protein>
<dbReference type="STRING" id="930990.A0A067MKJ2"/>
<keyword evidence="2" id="KW-1185">Reference proteome</keyword>
<dbReference type="InParanoid" id="A0A067MKJ2"/>
<evidence type="ECO:0000313" key="2">
    <source>
        <dbReference type="Proteomes" id="UP000027195"/>
    </source>
</evidence>
<accession>A0A067MKJ2</accession>
<dbReference type="EMBL" id="KL198029">
    <property type="protein sequence ID" value="KDQ16074.1"/>
    <property type="molecule type" value="Genomic_DNA"/>
</dbReference>